<dbReference type="RefSeq" id="WP_003089492.1">
    <property type="nucleotide sequence ID" value="NZ_AP014622.1"/>
</dbReference>
<organism evidence="2 4">
    <name type="scientific">Pseudomonas aeruginosa</name>
    <dbReference type="NCBI Taxonomy" id="287"/>
    <lineage>
        <taxon>Bacteria</taxon>
        <taxon>Pseudomonadati</taxon>
        <taxon>Pseudomonadota</taxon>
        <taxon>Gammaproteobacteria</taxon>
        <taxon>Pseudomonadales</taxon>
        <taxon>Pseudomonadaceae</taxon>
        <taxon>Pseudomonas</taxon>
    </lineage>
</organism>
<dbReference type="Proteomes" id="UP000045039">
    <property type="component" value="Unassembled WGS sequence"/>
</dbReference>
<protein>
    <submittedName>
        <fullName evidence="3">Type VI secretion protein</fullName>
    </submittedName>
</protein>
<evidence type="ECO:0000313" key="2">
    <source>
        <dbReference type="EMBL" id="CRP32035.1"/>
    </source>
</evidence>
<feature type="transmembrane region" description="Helical" evidence="1">
    <location>
        <begin position="12"/>
        <end position="29"/>
    </location>
</feature>
<dbReference type="KEGG" id="paeb:NCGM1900_4166"/>
<evidence type="ECO:0000313" key="3">
    <source>
        <dbReference type="EMBL" id="WOS81018.1"/>
    </source>
</evidence>
<dbReference type="PROSITE" id="PS51257">
    <property type="entry name" value="PROKAR_LIPOPROTEIN"/>
    <property type="match status" value="1"/>
</dbReference>
<reference evidence="4" key="1">
    <citation type="submission" date="2015-06" db="EMBL/GenBank/DDBJ databases">
        <authorList>
            <person name="Radhakrishnan Rajesh"/>
            <person name="Underwood Anthony"/>
            <person name="Al-Shahib Ali"/>
        </authorList>
    </citation>
    <scope>NUCLEOTIDE SEQUENCE [LARGE SCALE GENOMIC DNA]</scope>
    <source>
        <strain evidence="4">P19_London_7_VIM_2_05_10</strain>
    </source>
</reference>
<evidence type="ECO:0000256" key="1">
    <source>
        <dbReference type="SAM" id="Phobius"/>
    </source>
</evidence>
<keyword evidence="1" id="KW-0472">Membrane</keyword>
<reference evidence="3" key="3">
    <citation type="submission" date="2023-06" db="EMBL/GenBank/DDBJ databases">
        <authorList>
            <consortium name="Clinical and Environmental Microbiology Branch: Whole genome sequencing antimicrobial resistance pathogens in the healthcare setting"/>
        </authorList>
    </citation>
    <scope>NUCLEOTIDE SEQUENCE</scope>
    <source>
        <strain evidence="3">2021CK-01020</strain>
    </source>
</reference>
<reference evidence="3" key="4">
    <citation type="submission" date="2023-10" db="EMBL/GenBank/DDBJ databases">
        <title>Pathogen: clinical or host-associated sample.</title>
        <authorList>
            <person name="Hergert J."/>
            <person name="Casey R."/>
            <person name="Wagner J."/>
            <person name="Young E.L."/>
            <person name="Oakeson K.F."/>
        </authorList>
    </citation>
    <scope>NUCLEOTIDE SEQUENCE</scope>
    <source>
        <strain evidence="3">2021CK-01020</strain>
    </source>
</reference>
<keyword evidence="1" id="KW-1133">Transmembrane helix</keyword>
<gene>
    <name evidence="3" type="ORF">L4V69_18215</name>
    <name evidence="2" type="ORF">PAERUG_P19_London_7_VIM_2_05_10_04089</name>
</gene>
<reference evidence="2" key="2">
    <citation type="submission" date="2015-06" db="EMBL/GenBank/DDBJ databases">
        <authorList>
            <person name="Radhakrishnan R."/>
            <person name="Underwood A."/>
            <person name="Al-Shahib A."/>
        </authorList>
    </citation>
    <scope>NUCLEOTIDE SEQUENCE</scope>
    <source>
        <strain evidence="2">P19_London_7_VIM_2_05_10</strain>
    </source>
</reference>
<dbReference type="Proteomes" id="UP001297540">
    <property type="component" value="Chromosome"/>
</dbReference>
<proteinExistence type="predicted"/>
<dbReference type="EMBL" id="CVVU01000216">
    <property type="protein sequence ID" value="CRP32035.1"/>
    <property type="molecule type" value="Genomic_DNA"/>
</dbReference>
<accession>A0A081HHA3</accession>
<sequence length="158" mass="17977">MKHGCFTICRKFSLALAILALAGCSYFFAPRVELQRLTLDVAARANDDSPIAVDFVAVKDAELFKELAGLPASQWFANREQYRRDYRQQFAVWSLELVPGQFIESESFPLRGDRATGLLVFAGYNTPGAHRLRLDQQQRVWLRLDTREMRLVNDPAAP</sequence>
<keyword evidence="1" id="KW-0812">Transmembrane</keyword>
<dbReference type="AlphaFoldDB" id="A0A081HHA3"/>
<dbReference type="EMBL" id="CP136986">
    <property type="protein sequence ID" value="WOS81018.1"/>
    <property type="molecule type" value="Genomic_DNA"/>
</dbReference>
<name>A0A081HHA3_PSEAI</name>
<evidence type="ECO:0000313" key="4">
    <source>
        <dbReference type="Proteomes" id="UP000045039"/>
    </source>
</evidence>